<dbReference type="Gene3D" id="6.10.250.3150">
    <property type="match status" value="1"/>
</dbReference>
<dbReference type="SUPFAM" id="SSF46988">
    <property type="entry name" value="Tubulin chaperone cofactor A"/>
    <property type="match status" value="1"/>
</dbReference>
<dbReference type="InterPro" id="IPR036126">
    <property type="entry name" value="TBCA_sf"/>
</dbReference>
<dbReference type="EMBL" id="AJTX02000003">
    <property type="protein sequence ID" value="KKJ00713.1"/>
    <property type="molecule type" value="Genomic_DNA"/>
</dbReference>
<dbReference type="InterPro" id="IPR011055">
    <property type="entry name" value="Dup_hybrid_motif"/>
</dbReference>
<comment type="caution">
    <text evidence="4">The sequence shown here is derived from an EMBL/GenBank/DDBJ whole genome shotgun (WGS) entry which is preliminary data.</text>
</comment>
<dbReference type="Gene3D" id="2.70.70.10">
    <property type="entry name" value="Glucose Permease (Domain IIA)"/>
    <property type="match status" value="1"/>
</dbReference>
<reference evidence="4" key="1">
    <citation type="submission" date="2012-04" db="EMBL/GenBank/DDBJ databases">
        <authorList>
            <person name="Borisov I.G."/>
            <person name="Ivanikova N.V."/>
            <person name="Pinevich A.V."/>
        </authorList>
    </citation>
    <scope>NUCLEOTIDE SEQUENCE</scope>
    <source>
        <strain evidence="4">CALU 1027</strain>
    </source>
</reference>
<proteinExistence type="predicted"/>
<dbReference type="PANTHER" id="PTHR21666">
    <property type="entry name" value="PEPTIDASE-RELATED"/>
    <property type="match status" value="1"/>
</dbReference>
<dbReference type="GO" id="GO:0004222">
    <property type="term" value="F:metalloendopeptidase activity"/>
    <property type="evidence" value="ECO:0007669"/>
    <property type="project" value="TreeGrafter"/>
</dbReference>
<gene>
    <name evidence="4" type="ORF">PROH_05380</name>
</gene>
<keyword evidence="2" id="KW-0175">Coiled coil</keyword>
<dbReference type="CDD" id="cd12797">
    <property type="entry name" value="M23_peptidase"/>
    <property type="match status" value="1"/>
</dbReference>
<dbReference type="STRING" id="317619.GCA_000332315_04495"/>
<dbReference type="GO" id="GO:0007023">
    <property type="term" value="P:post-chaperonin tubulin folding pathway"/>
    <property type="evidence" value="ECO:0007669"/>
    <property type="project" value="InterPro"/>
</dbReference>
<dbReference type="Pfam" id="PF01551">
    <property type="entry name" value="Peptidase_M23"/>
    <property type="match status" value="1"/>
</dbReference>
<dbReference type="GO" id="GO:0048487">
    <property type="term" value="F:beta-tubulin binding"/>
    <property type="evidence" value="ECO:0007669"/>
    <property type="project" value="InterPro"/>
</dbReference>
<evidence type="ECO:0000259" key="3">
    <source>
        <dbReference type="Pfam" id="PF01551"/>
    </source>
</evidence>
<sequence length="383" mass="42026">MLGWGWIGGNPSVAQPPAAPAEVAAPAGVGDLQRYQQQLQQYHQGVSQEQQRLRQLEQAAQGAIAQLQQTIQDTRATLGDTDRQLQTAQTALQSLQQSLSQAQQHYQEQQAQVAARLRWLQQQPQAQGWAVFLQSSSLSELLAQTYRIKRLYDADRQELQALQTNYQTLLVQRSGLETQKNNLALVRQQLLSQQSQGEAQVTLQQALIQRLSSDRLALEAAQAQLERDSAAITQLILSRVSQGRPSNPGFVPEPYSGSRLRYPVNGPISSNFGWREHPVLGTRRLHAGMDFAVDYDTPIAAAAAGTVIEADWYGGYGNAVIIDHGQGLTTLYGHASELNVVAGDRVVAGQIIAWVGSTGLSTGPHLHFETREEGEPVDPLNYL</sequence>
<protein>
    <recommendedName>
        <fullName evidence="3">M23ase beta-sheet core domain-containing protein</fullName>
    </recommendedName>
</protein>
<keyword evidence="1" id="KW-0732">Signal</keyword>
<dbReference type="Proteomes" id="UP000034681">
    <property type="component" value="Unassembled WGS sequence"/>
</dbReference>
<evidence type="ECO:0000313" key="4">
    <source>
        <dbReference type="EMBL" id="KKJ00713.1"/>
    </source>
</evidence>
<organism evidence="4 5">
    <name type="scientific">Prochlorothrix hollandica PCC 9006 = CALU 1027</name>
    <dbReference type="NCBI Taxonomy" id="317619"/>
    <lineage>
        <taxon>Bacteria</taxon>
        <taxon>Bacillati</taxon>
        <taxon>Cyanobacteriota</taxon>
        <taxon>Cyanophyceae</taxon>
        <taxon>Prochlorotrichales</taxon>
        <taxon>Prochlorotrichaceae</taxon>
        <taxon>Prochlorothrix</taxon>
    </lineage>
</organism>
<feature type="domain" description="M23ase beta-sheet core" evidence="3">
    <location>
        <begin position="285"/>
        <end position="379"/>
    </location>
</feature>
<keyword evidence="5" id="KW-1185">Reference proteome</keyword>
<dbReference type="GO" id="GO:0007021">
    <property type="term" value="P:tubulin complex assembly"/>
    <property type="evidence" value="ECO:0007669"/>
    <property type="project" value="InterPro"/>
</dbReference>
<feature type="coiled-coil region" evidence="2">
    <location>
        <begin position="32"/>
        <end position="112"/>
    </location>
</feature>
<evidence type="ECO:0000313" key="5">
    <source>
        <dbReference type="Proteomes" id="UP000034681"/>
    </source>
</evidence>
<dbReference type="SUPFAM" id="SSF51261">
    <property type="entry name" value="Duplicated hybrid motif"/>
    <property type="match status" value="1"/>
</dbReference>
<dbReference type="PANTHER" id="PTHR21666:SF289">
    <property type="entry name" value="L-ALA--D-GLU ENDOPEPTIDASE"/>
    <property type="match status" value="1"/>
</dbReference>
<dbReference type="eggNOG" id="COG4942">
    <property type="taxonomic scope" value="Bacteria"/>
</dbReference>
<evidence type="ECO:0000256" key="1">
    <source>
        <dbReference type="ARBA" id="ARBA00022729"/>
    </source>
</evidence>
<accession>A0A0M2Q073</accession>
<dbReference type="InterPro" id="IPR016047">
    <property type="entry name" value="M23ase_b-sheet_dom"/>
</dbReference>
<name>A0A0M2Q073_PROHO</name>
<dbReference type="AlphaFoldDB" id="A0A0M2Q073"/>
<dbReference type="FunFam" id="2.70.70.10:FF:000006">
    <property type="entry name" value="M23 family peptidase"/>
    <property type="match status" value="1"/>
</dbReference>
<dbReference type="InterPro" id="IPR050570">
    <property type="entry name" value="Cell_wall_metabolism_enzyme"/>
</dbReference>
<evidence type="ECO:0000256" key="2">
    <source>
        <dbReference type="SAM" id="Coils"/>
    </source>
</evidence>